<dbReference type="SUPFAM" id="SSF51735">
    <property type="entry name" value="NAD(P)-binding Rossmann-fold domains"/>
    <property type="match status" value="1"/>
</dbReference>
<dbReference type="InterPro" id="IPR002347">
    <property type="entry name" value="SDR_fam"/>
</dbReference>
<dbReference type="PRINTS" id="PR00081">
    <property type="entry name" value="GDHRDH"/>
</dbReference>
<reference evidence="4 5" key="1">
    <citation type="submission" date="2024-02" db="EMBL/GenBank/DDBJ databases">
        <authorList>
            <person name="Vignale AGUSTIN F."/>
            <person name="Sosa J E."/>
            <person name="Modenutti C."/>
        </authorList>
    </citation>
    <scope>NUCLEOTIDE SEQUENCE [LARGE SCALE GENOMIC DNA]</scope>
</reference>
<sequence>MGSYSPSSSSKQEKPGLGWMEWLSGWSHLISELIFQKVMSRHLHNPLLLPPLNGVTCIVTGCTSGIGLEMARQLAESGAHVVMAVRNPNAAHELIQRWQNQSSNKGLLSFEVMELDLLSLESVVRFSEAWNSFLKPLHVLINNAGIFSMGKPRKLSKDGYETHMQVNHLAPALLSLLLLPSLKMGAPSRIINVNSIMHFLGFVETSDMNFTSDKRKFTGLQAYSSSKLAQVMFSSVLQKLMPADSGISVVCVDPGSVQTNVARDLPTIVQAAYKLIPFFLFDAQEGSRSALFAATDADIPKHCMKLKVDEWPVCAYIAYNLRPMNPCEEAYNLSTCQIVWEKTLEMIDLASDALELLLEGKKIQCRYGLT</sequence>
<dbReference type="Proteomes" id="UP001642360">
    <property type="component" value="Unassembled WGS sequence"/>
</dbReference>
<dbReference type="InterPro" id="IPR036291">
    <property type="entry name" value="NAD(P)-bd_dom_sf"/>
</dbReference>
<dbReference type="AlphaFoldDB" id="A0ABC8V1P6"/>
<protein>
    <recommendedName>
        <fullName evidence="6">Retinol dehydrogenase 11</fullName>
    </recommendedName>
</protein>
<proteinExistence type="inferred from homology"/>
<evidence type="ECO:0008006" key="6">
    <source>
        <dbReference type="Google" id="ProtNLM"/>
    </source>
</evidence>
<dbReference type="EMBL" id="CAUOFW020009724">
    <property type="protein sequence ID" value="CAK9186829.1"/>
    <property type="molecule type" value="Genomic_DNA"/>
</dbReference>
<organism evidence="4 5">
    <name type="scientific">Ilex paraguariensis</name>
    <name type="common">yerba mate</name>
    <dbReference type="NCBI Taxonomy" id="185542"/>
    <lineage>
        <taxon>Eukaryota</taxon>
        <taxon>Viridiplantae</taxon>
        <taxon>Streptophyta</taxon>
        <taxon>Embryophyta</taxon>
        <taxon>Tracheophyta</taxon>
        <taxon>Spermatophyta</taxon>
        <taxon>Magnoliopsida</taxon>
        <taxon>eudicotyledons</taxon>
        <taxon>Gunneridae</taxon>
        <taxon>Pentapetalae</taxon>
        <taxon>asterids</taxon>
        <taxon>campanulids</taxon>
        <taxon>Aquifoliales</taxon>
        <taxon>Aquifoliaceae</taxon>
        <taxon>Ilex</taxon>
    </lineage>
</organism>
<evidence type="ECO:0000313" key="4">
    <source>
        <dbReference type="EMBL" id="CAK9186829.1"/>
    </source>
</evidence>
<gene>
    <name evidence="4" type="ORF">ILEXP_LOCUS57333</name>
</gene>
<dbReference type="PRINTS" id="PR00080">
    <property type="entry name" value="SDRFAMILY"/>
</dbReference>
<dbReference type="PANTHER" id="PTHR24320:SF187">
    <property type="entry name" value="DEHYDROGENASE, PUTATIVE-RELATED"/>
    <property type="match status" value="1"/>
</dbReference>
<keyword evidence="5" id="KW-1185">Reference proteome</keyword>
<evidence type="ECO:0000256" key="1">
    <source>
        <dbReference type="ARBA" id="ARBA00006484"/>
    </source>
</evidence>
<accession>A0ABC8V1P6</accession>
<name>A0ABC8V1P6_9AQUA</name>
<keyword evidence="2" id="KW-0560">Oxidoreductase</keyword>
<dbReference type="PANTHER" id="PTHR24320">
    <property type="entry name" value="RETINOL DEHYDROGENASE"/>
    <property type="match status" value="1"/>
</dbReference>
<evidence type="ECO:0000256" key="2">
    <source>
        <dbReference type="ARBA" id="ARBA00023002"/>
    </source>
</evidence>
<comment type="similarity">
    <text evidence="1 3">Belongs to the short-chain dehydrogenases/reductases (SDR) family.</text>
</comment>
<dbReference type="Gene3D" id="3.40.50.720">
    <property type="entry name" value="NAD(P)-binding Rossmann-like Domain"/>
    <property type="match status" value="1"/>
</dbReference>
<dbReference type="Pfam" id="PF00106">
    <property type="entry name" value="adh_short"/>
    <property type="match status" value="1"/>
</dbReference>
<evidence type="ECO:0000256" key="3">
    <source>
        <dbReference type="RuleBase" id="RU000363"/>
    </source>
</evidence>
<dbReference type="GO" id="GO:0016491">
    <property type="term" value="F:oxidoreductase activity"/>
    <property type="evidence" value="ECO:0007669"/>
    <property type="project" value="UniProtKB-KW"/>
</dbReference>
<comment type="caution">
    <text evidence="4">The sequence shown here is derived from an EMBL/GenBank/DDBJ whole genome shotgun (WGS) entry which is preliminary data.</text>
</comment>
<evidence type="ECO:0000313" key="5">
    <source>
        <dbReference type="Proteomes" id="UP001642360"/>
    </source>
</evidence>